<protein>
    <recommendedName>
        <fullName evidence="2">Transposase Tc1-like domain-containing protein</fullName>
    </recommendedName>
</protein>
<accession>A0A1X7TWK9</accession>
<dbReference type="SUPFAM" id="SSF46689">
    <property type="entry name" value="Homeodomain-like"/>
    <property type="match status" value="1"/>
</dbReference>
<sequence>MPRLSLELRRLIVTLCQNGSSVKDTCTCISCWLSDGRVIVSHTSLYKLLKKYKKKRTLGDLSRATVVPMLNEEHLVFIDIAIAENDETTSTKLLELLTDKWLTLQVSKPTIKRARKKLGWVETRPNYCQL</sequence>
<reference evidence="1" key="1">
    <citation type="submission" date="2017-05" db="UniProtKB">
        <authorList>
            <consortium name="EnsemblMetazoa"/>
        </authorList>
    </citation>
    <scope>IDENTIFICATION</scope>
</reference>
<dbReference type="AlphaFoldDB" id="A0A1X7TWK9"/>
<dbReference type="EnsemblMetazoa" id="Aqu2.1.19634_001">
    <property type="protein sequence ID" value="Aqu2.1.19634_001"/>
    <property type="gene ID" value="Aqu2.1.19634"/>
</dbReference>
<dbReference type="InParanoid" id="A0A1X7TWK9"/>
<evidence type="ECO:0000313" key="1">
    <source>
        <dbReference type="EnsemblMetazoa" id="Aqu2.1.19634_001"/>
    </source>
</evidence>
<proteinExistence type="predicted"/>
<evidence type="ECO:0008006" key="2">
    <source>
        <dbReference type="Google" id="ProtNLM"/>
    </source>
</evidence>
<organism evidence="1">
    <name type="scientific">Amphimedon queenslandica</name>
    <name type="common">Sponge</name>
    <dbReference type="NCBI Taxonomy" id="400682"/>
    <lineage>
        <taxon>Eukaryota</taxon>
        <taxon>Metazoa</taxon>
        <taxon>Porifera</taxon>
        <taxon>Demospongiae</taxon>
        <taxon>Heteroscleromorpha</taxon>
        <taxon>Haplosclerida</taxon>
        <taxon>Niphatidae</taxon>
        <taxon>Amphimedon</taxon>
    </lineage>
</organism>
<dbReference type="InterPro" id="IPR009057">
    <property type="entry name" value="Homeodomain-like_sf"/>
</dbReference>
<name>A0A1X7TWK9_AMPQE</name>